<dbReference type="InterPro" id="IPR003822">
    <property type="entry name" value="PAH"/>
</dbReference>
<dbReference type="SUPFAM" id="SSF47762">
    <property type="entry name" value="PAH2 domain"/>
    <property type="match status" value="1"/>
</dbReference>
<dbReference type="InterPro" id="IPR039774">
    <property type="entry name" value="Sin3-like"/>
</dbReference>
<dbReference type="OrthoDB" id="10265969at2759"/>
<name>A0A4Y7Q2P5_9AGAM</name>
<dbReference type="Gene3D" id="1.20.1160.11">
    <property type="entry name" value="Paired amphipathic helix"/>
    <property type="match status" value="2"/>
</dbReference>
<dbReference type="STRING" id="50990.A0A4Y7Q2P5"/>
<evidence type="ECO:0000256" key="2">
    <source>
        <dbReference type="ARBA" id="ARBA00023242"/>
    </source>
</evidence>
<dbReference type="GO" id="GO:0003714">
    <property type="term" value="F:transcription corepressor activity"/>
    <property type="evidence" value="ECO:0007669"/>
    <property type="project" value="InterPro"/>
</dbReference>
<reference evidence="4 5" key="1">
    <citation type="submission" date="2018-06" db="EMBL/GenBank/DDBJ databases">
        <title>A transcriptomic atlas of mushroom development highlights an independent origin of complex multicellularity.</title>
        <authorList>
            <consortium name="DOE Joint Genome Institute"/>
            <person name="Krizsan K."/>
            <person name="Almasi E."/>
            <person name="Merenyi Z."/>
            <person name="Sahu N."/>
            <person name="Viragh M."/>
            <person name="Koszo T."/>
            <person name="Mondo S."/>
            <person name="Kiss B."/>
            <person name="Balint B."/>
            <person name="Kues U."/>
            <person name="Barry K."/>
            <person name="Hegedus J.C."/>
            <person name="Henrissat B."/>
            <person name="Johnson J."/>
            <person name="Lipzen A."/>
            <person name="Ohm R."/>
            <person name="Nagy I."/>
            <person name="Pangilinan J."/>
            <person name="Yan J."/>
            <person name="Xiong Y."/>
            <person name="Grigoriev I.V."/>
            <person name="Hibbett D.S."/>
            <person name="Nagy L.G."/>
        </authorList>
    </citation>
    <scope>NUCLEOTIDE SEQUENCE [LARGE SCALE GENOMIC DNA]</scope>
    <source>
        <strain evidence="4 5">SZMC22713</strain>
    </source>
</reference>
<keyword evidence="2 3" id="KW-0539">Nucleus</keyword>
<sequence length="163" mass="18764">MPQTDQFAFFKHLNLVTERFKDDPETYEKCIKILEDGIPVASENNWSWCLMSNEAVIMDPIRALFKDQPDLIAPIQDYPTNQKPEERAWAAQKYLDTVKSELDGEPEVYEDFLTLMGDIGTGTIDDPTLTERVSLLFEGHPDLAKGFFEFKRQWDDLARGIVS</sequence>
<dbReference type="GO" id="GO:0005634">
    <property type="term" value="C:nucleus"/>
    <property type="evidence" value="ECO:0007669"/>
    <property type="project" value="UniProtKB-SubCell"/>
</dbReference>
<dbReference type="VEuPathDB" id="FungiDB:BD410DRAFT_829140"/>
<keyword evidence="5" id="KW-1185">Reference proteome</keyword>
<comment type="subcellular location">
    <subcellularLocation>
        <location evidence="1 3">Nucleus</location>
    </subcellularLocation>
</comment>
<evidence type="ECO:0000256" key="3">
    <source>
        <dbReference type="PROSITE-ProRule" id="PRU00810"/>
    </source>
</evidence>
<organism evidence="4 5">
    <name type="scientific">Rickenella mellea</name>
    <dbReference type="NCBI Taxonomy" id="50990"/>
    <lineage>
        <taxon>Eukaryota</taxon>
        <taxon>Fungi</taxon>
        <taxon>Dikarya</taxon>
        <taxon>Basidiomycota</taxon>
        <taxon>Agaricomycotina</taxon>
        <taxon>Agaricomycetes</taxon>
        <taxon>Hymenochaetales</taxon>
        <taxon>Rickenellaceae</taxon>
        <taxon>Rickenella</taxon>
    </lineage>
</organism>
<dbReference type="Pfam" id="PF02671">
    <property type="entry name" value="PAH"/>
    <property type="match status" value="1"/>
</dbReference>
<dbReference type="AlphaFoldDB" id="A0A4Y7Q2P5"/>
<proteinExistence type="predicted"/>
<dbReference type="Proteomes" id="UP000294933">
    <property type="component" value="Unassembled WGS sequence"/>
</dbReference>
<accession>A0A4Y7Q2P5</accession>
<evidence type="ECO:0000313" key="4">
    <source>
        <dbReference type="EMBL" id="TDL21412.1"/>
    </source>
</evidence>
<evidence type="ECO:0000256" key="1">
    <source>
        <dbReference type="ARBA" id="ARBA00004123"/>
    </source>
</evidence>
<gene>
    <name evidence="4" type="ORF">BD410DRAFT_829140</name>
</gene>
<dbReference type="PROSITE" id="PS51477">
    <property type="entry name" value="PAH"/>
    <property type="match status" value="1"/>
</dbReference>
<dbReference type="PANTHER" id="PTHR12346">
    <property type="entry name" value="SIN3B-RELATED"/>
    <property type="match status" value="1"/>
</dbReference>
<evidence type="ECO:0000313" key="5">
    <source>
        <dbReference type="Proteomes" id="UP000294933"/>
    </source>
</evidence>
<dbReference type="InterPro" id="IPR036600">
    <property type="entry name" value="PAH_sf"/>
</dbReference>
<protein>
    <submittedName>
        <fullName evidence="4">Uncharacterized protein</fullName>
    </submittedName>
</protein>
<dbReference type="EMBL" id="ML170181">
    <property type="protein sequence ID" value="TDL21412.1"/>
    <property type="molecule type" value="Genomic_DNA"/>
</dbReference>